<dbReference type="SUPFAM" id="SSF56349">
    <property type="entry name" value="DNA breaking-rejoining enzymes"/>
    <property type="match status" value="1"/>
</dbReference>
<dbReference type="AlphaFoldDB" id="A0A2X4TN09"/>
<dbReference type="EMBL" id="LS483468">
    <property type="protein sequence ID" value="SQI28571.1"/>
    <property type="molecule type" value="Genomic_DNA"/>
</dbReference>
<dbReference type="InterPro" id="IPR011010">
    <property type="entry name" value="DNA_brk_join_enz"/>
</dbReference>
<organism evidence="1 2">
    <name type="scientific">Rhodococcus coprophilus</name>
    <dbReference type="NCBI Taxonomy" id="38310"/>
    <lineage>
        <taxon>Bacteria</taxon>
        <taxon>Bacillati</taxon>
        <taxon>Actinomycetota</taxon>
        <taxon>Actinomycetes</taxon>
        <taxon>Mycobacteriales</taxon>
        <taxon>Nocardiaceae</taxon>
        <taxon>Rhodococcus</taxon>
    </lineage>
</organism>
<dbReference type="KEGG" id="rcr:NCTC10994_00320"/>
<dbReference type="Proteomes" id="UP000249091">
    <property type="component" value="Chromosome 1"/>
</dbReference>
<dbReference type="RefSeq" id="WP_072698091.1">
    <property type="nucleotide sequence ID" value="NZ_JAFBBL010000001.1"/>
</dbReference>
<keyword evidence="2" id="KW-1185">Reference proteome</keyword>
<name>A0A2X4TN09_9NOCA</name>
<evidence type="ECO:0008006" key="3">
    <source>
        <dbReference type="Google" id="ProtNLM"/>
    </source>
</evidence>
<reference evidence="1 2" key="1">
    <citation type="submission" date="2018-06" db="EMBL/GenBank/DDBJ databases">
        <authorList>
            <consortium name="Pathogen Informatics"/>
            <person name="Doyle S."/>
        </authorList>
    </citation>
    <scope>NUCLEOTIDE SEQUENCE [LARGE SCALE GENOMIC DNA]</scope>
    <source>
        <strain evidence="1 2">NCTC10994</strain>
    </source>
</reference>
<evidence type="ECO:0000313" key="1">
    <source>
        <dbReference type="EMBL" id="SQI28571.1"/>
    </source>
</evidence>
<dbReference type="GO" id="GO:0003677">
    <property type="term" value="F:DNA binding"/>
    <property type="evidence" value="ECO:0007669"/>
    <property type="project" value="InterPro"/>
</dbReference>
<dbReference type="STRING" id="1219011.GCA_001895045_00041"/>
<evidence type="ECO:0000313" key="2">
    <source>
        <dbReference type="Proteomes" id="UP000249091"/>
    </source>
</evidence>
<protein>
    <recommendedName>
        <fullName evidence="3">Integrase</fullName>
    </recommendedName>
</protein>
<accession>A0A2X4TN09</accession>
<proteinExistence type="predicted"/>
<gene>
    <name evidence="1" type="ORF">NCTC10994_00320</name>
</gene>
<sequence length="711" mass="79180">MRAHISAAATTPTVVAMSDSDPIILDKTRIAPSHAEPLSRVGDSRWDLVPLLHKPTVVGSRSINFDTFPPSFRSVAKRLVWLCVNMPTPMEDLERPTATRSQLSVGSIVVYAGFVRLWMTWLDGQGIHQFDGVTDDVYRRYCSEVAASGLGRESQANRLFAITRCWLYGPYLPDSDTLIRPYWEDTLARVDVLGDAQWSAENRTPPIHPQTMSALLVWAIRFCTDFSADIIAAARTKSNPPHRPHLDGLASSERFGNYAQQQRTSSKTIPGFYPASRPDRRCIAKQFIGWQLGLGTDDVLPLGSMDRVFGDLDPIDEAVLPVQITGTMDSRPWTGGINFYDVDNLSRLLATAAFIVVAYLTGMRGEECRALRRGCCRTTTDEQTGQTRHLIYGHVFKGALDESGNALPAGSERHQPWQAIAPVAKAVEVMEALYPDSDLVFPLRAYTPFRSADGDKAVHPRMIRDRTADLISWCNAKAEEFGRTHESIPADPDGPVVVKRFRRTLAWFIYRKPGGRIALGIQYGHLRGHSTDGYGSRVASGLRDVFPMEEALAAAEYLEAAATRLDAGESVTGPAAQRYRDGVRLYHRQFGGRYLTNRQAAALNSNPRLRIYDNSEQFVTCCYDQSKALCHPDRDRAARVEASPDITNCQPNCGNIARTDRNITDVEAAIEQAREEIASPTIPLPLKARLEQRISSLQRIIDHHHNPQGRR</sequence>